<name>A0A2N5THI1_9BASI</name>
<gene>
    <name evidence="2" type="ORF">PCASD_26643</name>
</gene>
<dbReference type="EMBL" id="PGCI01000588">
    <property type="protein sequence ID" value="PLW24909.1"/>
    <property type="molecule type" value="Genomic_DNA"/>
</dbReference>
<dbReference type="AlphaFoldDB" id="A0A2N5THI1"/>
<feature type="compositionally biased region" description="Polar residues" evidence="1">
    <location>
        <begin position="166"/>
        <end position="189"/>
    </location>
</feature>
<evidence type="ECO:0000313" key="3">
    <source>
        <dbReference type="Proteomes" id="UP000235392"/>
    </source>
</evidence>
<feature type="compositionally biased region" description="Polar residues" evidence="1">
    <location>
        <begin position="109"/>
        <end position="122"/>
    </location>
</feature>
<comment type="caution">
    <text evidence="2">The sequence shown here is derived from an EMBL/GenBank/DDBJ whole genome shotgun (WGS) entry which is preliminary data.</text>
</comment>
<sequence>MHPKAPKLPPDSTHMDSSPTTHHNSFVNGAHHDTAGNLSSNINSNNGAKSFSNELNLTYTNGDSSSNLQYIIHQLVPEPGPPALMSPTIHRQSDCTPSQENKRKLPPESITQGSPTLQPPWCQSASNTQLLRLASSFVQSTPTGFLAQPTPATTPASSPAFFAGDQQPTPLNESPSDQGNHPSPKNSGSDPDYLPDGDSTAQDLNGSPDVKDIDGMYFSWFILSY</sequence>
<accession>A0A2N5THI1</accession>
<feature type="region of interest" description="Disordered" evidence="1">
    <location>
        <begin position="1"/>
        <end position="41"/>
    </location>
</feature>
<feature type="compositionally biased region" description="Low complexity" evidence="1">
    <location>
        <begin position="149"/>
        <end position="163"/>
    </location>
</feature>
<feature type="region of interest" description="Disordered" evidence="1">
    <location>
        <begin position="79"/>
        <end position="122"/>
    </location>
</feature>
<evidence type="ECO:0000256" key="1">
    <source>
        <dbReference type="SAM" id="MobiDB-lite"/>
    </source>
</evidence>
<protein>
    <submittedName>
        <fullName evidence="2">Uncharacterized protein</fullName>
    </submittedName>
</protein>
<reference evidence="2 3" key="1">
    <citation type="submission" date="2017-11" db="EMBL/GenBank/DDBJ databases">
        <title>De novo assembly and phasing of dikaryotic genomes from two isolates of Puccinia coronata f. sp. avenae, the causal agent of oat crown rust.</title>
        <authorList>
            <person name="Miller M.E."/>
            <person name="Zhang Y."/>
            <person name="Omidvar V."/>
            <person name="Sperschneider J."/>
            <person name="Schwessinger B."/>
            <person name="Raley C."/>
            <person name="Palmer J.M."/>
            <person name="Garnica D."/>
            <person name="Upadhyaya N."/>
            <person name="Rathjen J."/>
            <person name="Taylor J.M."/>
            <person name="Park R.F."/>
            <person name="Dodds P.N."/>
            <person name="Hirsch C.D."/>
            <person name="Kianian S.F."/>
            <person name="Figueroa M."/>
        </authorList>
    </citation>
    <scope>NUCLEOTIDE SEQUENCE [LARGE SCALE GENOMIC DNA]</scope>
    <source>
        <strain evidence="2">12SD80</strain>
    </source>
</reference>
<dbReference type="Proteomes" id="UP000235392">
    <property type="component" value="Unassembled WGS sequence"/>
</dbReference>
<evidence type="ECO:0000313" key="2">
    <source>
        <dbReference type="EMBL" id="PLW24909.1"/>
    </source>
</evidence>
<feature type="region of interest" description="Disordered" evidence="1">
    <location>
        <begin position="144"/>
        <end position="212"/>
    </location>
</feature>
<organism evidence="2 3">
    <name type="scientific">Puccinia coronata f. sp. avenae</name>
    <dbReference type="NCBI Taxonomy" id="200324"/>
    <lineage>
        <taxon>Eukaryota</taxon>
        <taxon>Fungi</taxon>
        <taxon>Dikarya</taxon>
        <taxon>Basidiomycota</taxon>
        <taxon>Pucciniomycotina</taxon>
        <taxon>Pucciniomycetes</taxon>
        <taxon>Pucciniales</taxon>
        <taxon>Pucciniaceae</taxon>
        <taxon>Puccinia</taxon>
    </lineage>
</organism>
<feature type="compositionally biased region" description="Polar residues" evidence="1">
    <location>
        <begin position="15"/>
        <end position="27"/>
    </location>
</feature>
<proteinExistence type="predicted"/>